<organism evidence="1 2">
    <name type="scientific">Loktanella atrilutea</name>
    <dbReference type="NCBI Taxonomy" id="366533"/>
    <lineage>
        <taxon>Bacteria</taxon>
        <taxon>Pseudomonadati</taxon>
        <taxon>Pseudomonadota</taxon>
        <taxon>Alphaproteobacteria</taxon>
        <taxon>Rhodobacterales</taxon>
        <taxon>Roseobacteraceae</taxon>
        <taxon>Loktanella</taxon>
    </lineage>
</organism>
<gene>
    <name evidence="1" type="ORF">SAMN05444339_11516</name>
</gene>
<dbReference type="Pfam" id="PF11154">
    <property type="entry name" value="DUF2934"/>
    <property type="match status" value="1"/>
</dbReference>
<sequence>MIYDREADILYLAHYLWEEAGAPAGAAPAYWKEAALQVLARGGKHAPSHNAVVNFDVQKPSAKRSLSLRLTRAKHGRAICVDAMGQRRVTFVPAHEQVTVANSPLIDLARKVD</sequence>
<evidence type="ECO:0000313" key="2">
    <source>
        <dbReference type="Proteomes" id="UP000183987"/>
    </source>
</evidence>
<reference evidence="2" key="1">
    <citation type="submission" date="2016-11" db="EMBL/GenBank/DDBJ databases">
        <authorList>
            <person name="Varghese N."/>
            <person name="Submissions S."/>
        </authorList>
    </citation>
    <scope>NUCLEOTIDE SEQUENCE [LARGE SCALE GENOMIC DNA]</scope>
    <source>
        <strain evidence="2">DSM 29326</strain>
    </source>
</reference>
<protein>
    <submittedName>
        <fullName evidence="1">Uncharacterized protein</fullName>
    </submittedName>
</protein>
<dbReference type="InterPro" id="IPR021327">
    <property type="entry name" value="DUF2934"/>
</dbReference>
<dbReference type="AlphaFoldDB" id="A0A1M5EVJ2"/>
<accession>A0A1M5EVJ2</accession>
<keyword evidence="2" id="KW-1185">Reference proteome</keyword>
<dbReference type="RefSeq" id="WP_072858726.1">
    <property type="nucleotide sequence ID" value="NZ_FQUE01000015.1"/>
</dbReference>
<name>A0A1M5EVJ2_LOKAT</name>
<dbReference type="EMBL" id="FQUE01000015">
    <property type="protein sequence ID" value="SHF83176.1"/>
    <property type="molecule type" value="Genomic_DNA"/>
</dbReference>
<evidence type="ECO:0000313" key="1">
    <source>
        <dbReference type="EMBL" id="SHF83176.1"/>
    </source>
</evidence>
<proteinExistence type="predicted"/>
<dbReference type="Proteomes" id="UP000183987">
    <property type="component" value="Unassembled WGS sequence"/>
</dbReference>